<dbReference type="STRING" id="1174501.SAMN05216192_104134"/>
<dbReference type="InterPro" id="IPR000182">
    <property type="entry name" value="GNAT_dom"/>
</dbReference>
<reference evidence="3" key="1">
    <citation type="submission" date="2016-10" db="EMBL/GenBank/DDBJ databases">
        <authorList>
            <person name="Varghese N."/>
            <person name="Submissions S."/>
        </authorList>
    </citation>
    <scope>NUCLEOTIDE SEQUENCE [LARGE SCALE GENOMIC DNA]</scope>
    <source>
        <strain evidence="3">CGMCC 1.11012</strain>
    </source>
</reference>
<keyword evidence="2" id="KW-0808">Transferase</keyword>
<keyword evidence="3" id="KW-1185">Reference proteome</keyword>
<sequence>MIRLEPFERSDCRQLIDWIDSPEFMVQWGGKTFSYPLTDQQLEHYINSDTLSYRVVYEENKEVIGHISLTPDPENQSGRIGKVIVGNKYLQGLGIGQQMIRQVLDIAFGQLKVHRVSLGVFDFNHAAIACYEKAGFTKEGMLREARKVGNEFWNLWEMGILEQEWLGKKINN</sequence>
<dbReference type="PROSITE" id="PS51186">
    <property type="entry name" value="GNAT"/>
    <property type="match status" value="1"/>
</dbReference>
<feature type="domain" description="N-acetyltransferase" evidence="1">
    <location>
        <begin position="2"/>
        <end position="159"/>
    </location>
</feature>
<organism evidence="2 3">
    <name type="scientific">Paenibacillus typhae</name>
    <dbReference type="NCBI Taxonomy" id="1174501"/>
    <lineage>
        <taxon>Bacteria</taxon>
        <taxon>Bacillati</taxon>
        <taxon>Bacillota</taxon>
        <taxon>Bacilli</taxon>
        <taxon>Bacillales</taxon>
        <taxon>Paenibacillaceae</taxon>
        <taxon>Paenibacillus</taxon>
    </lineage>
</organism>
<dbReference type="InterPro" id="IPR016181">
    <property type="entry name" value="Acyl_CoA_acyltransferase"/>
</dbReference>
<evidence type="ECO:0000313" key="2">
    <source>
        <dbReference type="EMBL" id="SDI28180.1"/>
    </source>
</evidence>
<accession>A0A1G8JC29</accession>
<dbReference type="Gene3D" id="3.40.630.30">
    <property type="match status" value="1"/>
</dbReference>
<dbReference type="OrthoDB" id="6382410at2"/>
<dbReference type="GO" id="GO:0016747">
    <property type="term" value="F:acyltransferase activity, transferring groups other than amino-acyl groups"/>
    <property type="evidence" value="ECO:0007669"/>
    <property type="project" value="InterPro"/>
</dbReference>
<dbReference type="SUPFAM" id="SSF55729">
    <property type="entry name" value="Acyl-CoA N-acyltransferases (Nat)"/>
    <property type="match status" value="1"/>
</dbReference>
<dbReference type="RefSeq" id="WP_090712934.1">
    <property type="nucleotide sequence ID" value="NZ_CBCSKY010000004.1"/>
</dbReference>
<dbReference type="PANTHER" id="PTHR43415:SF5">
    <property type="entry name" value="ACETYLTRANSFERASE"/>
    <property type="match status" value="1"/>
</dbReference>
<proteinExistence type="predicted"/>
<dbReference type="AlphaFoldDB" id="A0A1G8JC29"/>
<dbReference type="PANTHER" id="PTHR43415">
    <property type="entry name" value="SPERMIDINE N(1)-ACETYLTRANSFERASE"/>
    <property type="match status" value="1"/>
</dbReference>
<evidence type="ECO:0000313" key="3">
    <source>
        <dbReference type="Proteomes" id="UP000199050"/>
    </source>
</evidence>
<dbReference type="Pfam" id="PF00583">
    <property type="entry name" value="Acetyltransf_1"/>
    <property type="match status" value="1"/>
</dbReference>
<gene>
    <name evidence="2" type="ORF">SAMN05216192_104134</name>
</gene>
<protein>
    <submittedName>
        <fullName evidence="2">Protein N-acetyltransferase, RimJ/RimL family</fullName>
    </submittedName>
</protein>
<evidence type="ECO:0000259" key="1">
    <source>
        <dbReference type="PROSITE" id="PS51186"/>
    </source>
</evidence>
<dbReference type="CDD" id="cd04301">
    <property type="entry name" value="NAT_SF"/>
    <property type="match status" value="1"/>
</dbReference>
<dbReference type="Proteomes" id="UP000199050">
    <property type="component" value="Unassembled WGS sequence"/>
</dbReference>
<name>A0A1G8JC29_9BACL</name>
<dbReference type="EMBL" id="FNDX01000004">
    <property type="protein sequence ID" value="SDI28180.1"/>
    <property type="molecule type" value="Genomic_DNA"/>
</dbReference>